<sequence>MMDTEPMQIQMRAMILINQASGGSSGGKIMGDMADYDIEQGLDMWAAHCGKCCLQDCIYCEENANGS</sequence>
<organism evidence="1">
    <name type="scientific">marine sediment metagenome</name>
    <dbReference type="NCBI Taxonomy" id="412755"/>
    <lineage>
        <taxon>unclassified sequences</taxon>
        <taxon>metagenomes</taxon>
        <taxon>ecological metagenomes</taxon>
    </lineage>
</organism>
<comment type="caution">
    <text evidence="1">The sequence shown here is derived from an EMBL/GenBank/DDBJ whole genome shotgun (WGS) entry which is preliminary data.</text>
</comment>
<protein>
    <submittedName>
        <fullName evidence="1">Uncharacterized protein</fullName>
    </submittedName>
</protein>
<dbReference type="AlphaFoldDB" id="A0A0F9BPC1"/>
<proteinExistence type="predicted"/>
<name>A0A0F9BPC1_9ZZZZ</name>
<dbReference type="EMBL" id="LAZR01036873">
    <property type="protein sequence ID" value="KKL23719.1"/>
    <property type="molecule type" value="Genomic_DNA"/>
</dbReference>
<accession>A0A0F9BPC1</accession>
<reference evidence="1" key="1">
    <citation type="journal article" date="2015" name="Nature">
        <title>Complex archaea that bridge the gap between prokaryotes and eukaryotes.</title>
        <authorList>
            <person name="Spang A."/>
            <person name="Saw J.H."/>
            <person name="Jorgensen S.L."/>
            <person name="Zaremba-Niedzwiedzka K."/>
            <person name="Martijn J."/>
            <person name="Lind A.E."/>
            <person name="van Eijk R."/>
            <person name="Schleper C."/>
            <person name="Guy L."/>
            <person name="Ettema T.J."/>
        </authorList>
    </citation>
    <scope>NUCLEOTIDE SEQUENCE</scope>
</reference>
<gene>
    <name evidence="1" type="ORF">LCGC14_2422560</name>
</gene>
<evidence type="ECO:0000313" key="1">
    <source>
        <dbReference type="EMBL" id="KKL23719.1"/>
    </source>
</evidence>